<dbReference type="InterPro" id="IPR015422">
    <property type="entry name" value="PyrdxlP-dep_Trfase_small"/>
</dbReference>
<proteinExistence type="predicted"/>
<feature type="domain" description="Aminotransferase class V" evidence="2">
    <location>
        <begin position="89"/>
        <end position="358"/>
    </location>
</feature>
<keyword evidence="1" id="KW-0663">Pyridoxal phosphate</keyword>
<dbReference type="AlphaFoldDB" id="A0A918U8W9"/>
<dbReference type="RefSeq" id="WP_189532560.1">
    <property type="nucleotide sequence ID" value="NZ_BMYX01000006.1"/>
</dbReference>
<dbReference type="InterPro" id="IPR015421">
    <property type="entry name" value="PyrdxlP-dep_Trfase_major"/>
</dbReference>
<sequence>MDELAFRIPQFYEALSVVPPAPNSSAAEDETYWSSVRKLYLVSNRPVNLENGFWGTMAEPVKDMFHYWIDRVNYENTLLIRPHWPRLLDGLRHSVATALGCGDDEIVLTRGATEAMQALIGGYNRLRPGDEVMYADLDYPAMRDAMQWLRIRRQVVPVEVSIPEPASRTAVLDAYAEALRQHPGTKLVLLSHVCFGTGLVMPVREISALAQHAGADVIVDAAHAWGQMDFSAPDLGAPYAAFNLHKWIGAPLGCGCLYIRRDALTAIDPFMGDHQYRETDIRSRVHTGAPNFAAWLTIPAALDVHRHIGPRQKEWRLRKLRNDWAIPARQLPNLDIQTPDDPSMVAGITSFRLHGHGSMEACQAIVTRLRDVHGVHTVHRAGPAKGNVVRVTPSIATLPEDMARLLAGLRALSGEALDIPH</sequence>
<comment type="caution">
    <text evidence="3">The sequence shown here is derived from an EMBL/GenBank/DDBJ whole genome shotgun (WGS) entry which is preliminary data.</text>
</comment>
<gene>
    <name evidence="3" type="ORF">GCM10011289_13360</name>
</gene>
<dbReference type="Gene3D" id="3.90.1150.10">
    <property type="entry name" value="Aspartate Aminotransferase, domain 1"/>
    <property type="match status" value="1"/>
</dbReference>
<protein>
    <submittedName>
        <fullName evidence="3">Isopenicillin-N epimerase</fullName>
    </submittedName>
</protein>
<dbReference type="EMBL" id="BMYX01000006">
    <property type="protein sequence ID" value="GGY11810.1"/>
    <property type="molecule type" value="Genomic_DNA"/>
</dbReference>
<dbReference type="InterPro" id="IPR015424">
    <property type="entry name" value="PyrdxlP-dep_Trfase"/>
</dbReference>
<reference evidence="3" key="1">
    <citation type="journal article" date="2014" name="Int. J. Syst. Evol. Microbiol.">
        <title>Complete genome sequence of Corynebacterium casei LMG S-19264T (=DSM 44701T), isolated from a smear-ripened cheese.</title>
        <authorList>
            <consortium name="US DOE Joint Genome Institute (JGI-PGF)"/>
            <person name="Walter F."/>
            <person name="Albersmeier A."/>
            <person name="Kalinowski J."/>
            <person name="Ruckert C."/>
        </authorList>
    </citation>
    <scope>NUCLEOTIDE SEQUENCE</scope>
    <source>
        <strain evidence="3">KCTC 32182</strain>
    </source>
</reference>
<evidence type="ECO:0000259" key="2">
    <source>
        <dbReference type="Pfam" id="PF00266"/>
    </source>
</evidence>
<dbReference type="SUPFAM" id="SSF53383">
    <property type="entry name" value="PLP-dependent transferases"/>
    <property type="match status" value="1"/>
</dbReference>
<evidence type="ECO:0000256" key="1">
    <source>
        <dbReference type="ARBA" id="ARBA00022898"/>
    </source>
</evidence>
<organism evidence="3 4">
    <name type="scientific">Paludibacterium paludis</name>
    <dbReference type="NCBI Taxonomy" id="1225769"/>
    <lineage>
        <taxon>Bacteria</taxon>
        <taxon>Pseudomonadati</taxon>
        <taxon>Pseudomonadota</taxon>
        <taxon>Betaproteobacteria</taxon>
        <taxon>Neisseriales</taxon>
        <taxon>Chromobacteriaceae</taxon>
        <taxon>Paludibacterium</taxon>
    </lineage>
</organism>
<dbReference type="Pfam" id="PF00266">
    <property type="entry name" value="Aminotran_5"/>
    <property type="match status" value="1"/>
</dbReference>
<dbReference type="PANTHER" id="PTHR43092:SF6">
    <property type="entry name" value="BLR1280 PROTEIN"/>
    <property type="match status" value="1"/>
</dbReference>
<dbReference type="Gene3D" id="3.40.640.10">
    <property type="entry name" value="Type I PLP-dependent aspartate aminotransferase-like (Major domain)"/>
    <property type="match status" value="1"/>
</dbReference>
<evidence type="ECO:0000313" key="4">
    <source>
        <dbReference type="Proteomes" id="UP000645257"/>
    </source>
</evidence>
<dbReference type="InterPro" id="IPR000192">
    <property type="entry name" value="Aminotrans_V_dom"/>
</dbReference>
<reference evidence="3" key="2">
    <citation type="submission" date="2020-09" db="EMBL/GenBank/DDBJ databases">
        <authorList>
            <person name="Sun Q."/>
            <person name="Kim S."/>
        </authorList>
    </citation>
    <scope>NUCLEOTIDE SEQUENCE</scope>
    <source>
        <strain evidence="3">KCTC 32182</strain>
    </source>
</reference>
<evidence type="ECO:0000313" key="3">
    <source>
        <dbReference type="EMBL" id="GGY11810.1"/>
    </source>
</evidence>
<dbReference type="PANTHER" id="PTHR43092">
    <property type="entry name" value="L-CYSTEINE DESULFHYDRASE"/>
    <property type="match status" value="1"/>
</dbReference>
<dbReference type="Proteomes" id="UP000645257">
    <property type="component" value="Unassembled WGS sequence"/>
</dbReference>
<name>A0A918U8W9_9NEIS</name>
<accession>A0A918U8W9</accession>
<keyword evidence="4" id="KW-1185">Reference proteome</keyword>